<evidence type="ECO:0000256" key="10">
    <source>
        <dbReference type="ARBA" id="ARBA00022786"/>
    </source>
</evidence>
<evidence type="ECO:0000256" key="9">
    <source>
        <dbReference type="ARBA" id="ARBA00022771"/>
    </source>
</evidence>
<keyword evidence="8" id="KW-0732">Signal</keyword>
<evidence type="ECO:0000256" key="4">
    <source>
        <dbReference type="ARBA" id="ARBA00012483"/>
    </source>
</evidence>
<evidence type="ECO:0000259" key="17">
    <source>
        <dbReference type="PROSITE" id="PS50089"/>
    </source>
</evidence>
<feature type="region of interest" description="Disordered" evidence="15">
    <location>
        <begin position="483"/>
        <end position="529"/>
    </location>
</feature>
<dbReference type="InterPro" id="IPR021319">
    <property type="entry name" value="DUF2921"/>
</dbReference>
<dbReference type="STRING" id="745531.A0A0C3NPN4"/>
<keyword evidence="9 14" id="KW-0863">Zinc-finger</keyword>
<sequence>MPDTPEPVDAEQGTTNPDDFPRRPRSVLPSFLFISFVLFMITNNQGEEITARNQYLEALAGITQQIANYSGWLNGTSSENFTLPEQDPVTLPLVESFVTFGAQLDPLSASYYTNLTGFWRGDVAVHNLTSLESNATSPPPHWHTLADSLISNANLTNATELTRRLGNWNWSRSDKVAISFGDKLVWSEAGSREVSKDIAMVHGKIDFTDPESAEELRLEVDGVHFVSNGSIYAFAEPSGHGVDLRNIPMLVPPARMNETAHVILGEMLSRTSKLKEKVETGTIEETAEGKLPIPPTSRMALLNEILDDSIKTECSFQLFAQVQRSDVSQRQLQELEDEIDEPTGITTVRPPEMKLRAVLISKNCGILYELPGLEGMKSQTLFRKITSYAGLATIVNLIMLLLHTRQVARSRTAAGLSRVSRYPFIIQSLTDAVSFVGHVTLAILAEGRTSLAVLAPAGLACILFVQEAQFAIIIGQIQAPEDIRPPPPRPAPAPATPTPTATSTPNPATNGDDGAATGATLPTVTTTPASPPRPGLFRYLFDHIRSDPSARLWFIISFFLLVVFRLVIALSLPLLFVGILYTSMWTLQIYRAARRGRASGLASEYLFGVTACRLYYLLYFLACPKNILDVESRPWVYGVALCMLLQAAVILMQGYFSPAFFLPGGVAKVETYDYHPPMPLPDAEAPEQSLGDCAICMDAITLDPALRQHVDEKNDMPSIARRTGGLLAQNARQSYSLAPCHHLFHTACLERWLAIKNICPQCRRPLPPL</sequence>
<evidence type="ECO:0000256" key="14">
    <source>
        <dbReference type="PROSITE-ProRule" id="PRU00175"/>
    </source>
</evidence>
<dbReference type="OrthoDB" id="9984778at2759"/>
<dbReference type="Pfam" id="PF13639">
    <property type="entry name" value="zf-RING_2"/>
    <property type="match status" value="1"/>
</dbReference>
<keyword evidence="10" id="KW-0833">Ubl conjugation pathway</keyword>
<feature type="compositionally biased region" description="Pro residues" evidence="15">
    <location>
        <begin position="485"/>
        <end position="497"/>
    </location>
</feature>
<evidence type="ECO:0000256" key="2">
    <source>
        <dbReference type="ARBA" id="ARBA00004127"/>
    </source>
</evidence>
<dbReference type="SMART" id="SM00184">
    <property type="entry name" value="RING"/>
    <property type="match status" value="1"/>
</dbReference>
<dbReference type="AlphaFoldDB" id="A0A0C3NPN4"/>
<evidence type="ECO:0000256" key="12">
    <source>
        <dbReference type="ARBA" id="ARBA00022989"/>
    </source>
</evidence>
<evidence type="ECO:0000256" key="16">
    <source>
        <dbReference type="SAM" id="Phobius"/>
    </source>
</evidence>
<dbReference type="HOGENOM" id="CLU_014026_0_0_1"/>
<evidence type="ECO:0000256" key="3">
    <source>
        <dbReference type="ARBA" id="ARBA00004906"/>
    </source>
</evidence>
<feature type="domain" description="RING-type" evidence="17">
    <location>
        <begin position="693"/>
        <end position="763"/>
    </location>
</feature>
<dbReference type="InterPro" id="IPR050731">
    <property type="entry name" value="HRD1_E3_ubiq-ligases"/>
</dbReference>
<dbReference type="GO" id="GO:0043161">
    <property type="term" value="P:proteasome-mediated ubiquitin-dependent protein catabolic process"/>
    <property type="evidence" value="ECO:0007669"/>
    <property type="project" value="TreeGrafter"/>
</dbReference>
<evidence type="ECO:0000313" key="18">
    <source>
        <dbReference type="EMBL" id="KIP07099.1"/>
    </source>
</evidence>
<evidence type="ECO:0000256" key="11">
    <source>
        <dbReference type="ARBA" id="ARBA00022833"/>
    </source>
</evidence>
<name>A0A0C3NPN4_PHLG1</name>
<feature type="compositionally biased region" description="Low complexity" evidence="15">
    <location>
        <begin position="498"/>
        <end position="528"/>
    </location>
</feature>
<comment type="pathway">
    <text evidence="3">Protein modification; protein ubiquitination.</text>
</comment>
<dbReference type="EMBL" id="KN840504">
    <property type="protein sequence ID" value="KIP07099.1"/>
    <property type="molecule type" value="Genomic_DNA"/>
</dbReference>
<keyword evidence="13 16" id="KW-0472">Membrane</keyword>
<dbReference type="PROSITE" id="PS50089">
    <property type="entry name" value="ZF_RING_2"/>
    <property type="match status" value="1"/>
</dbReference>
<reference evidence="18 19" key="1">
    <citation type="journal article" date="2014" name="PLoS Genet.">
        <title>Analysis of the Phlebiopsis gigantea genome, transcriptome and secretome provides insight into its pioneer colonization strategies of wood.</title>
        <authorList>
            <person name="Hori C."/>
            <person name="Ishida T."/>
            <person name="Igarashi K."/>
            <person name="Samejima M."/>
            <person name="Suzuki H."/>
            <person name="Master E."/>
            <person name="Ferreira P."/>
            <person name="Ruiz-Duenas F.J."/>
            <person name="Held B."/>
            <person name="Canessa P."/>
            <person name="Larrondo L.F."/>
            <person name="Schmoll M."/>
            <person name="Druzhinina I.S."/>
            <person name="Kubicek C.P."/>
            <person name="Gaskell J.A."/>
            <person name="Kersten P."/>
            <person name="St John F."/>
            <person name="Glasner J."/>
            <person name="Sabat G."/>
            <person name="Splinter BonDurant S."/>
            <person name="Syed K."/>
            <person name="Yadav J."/>
            <person name="Mgbeahuruike A.C."/>
            <person name="Kovalchuk A."/>
            <person name="Asiegbu F.O."/>
            <person name="Lackner G."/>
            <person name="Hoffmeister D."/>
            <person name="Rencoret J."/>
            <person name="Gutierrez A."/>
            <person name="Sun H."/>
            <person name="Lindquist E."/>
            <person name="Barry K."/>
            <person name="Riley R."/>
            <person name="Grigoriev I.V."/>
            <person name="Henrissat B."/>
            <person name="Kues U."/>
            <person name="Berka R.M."/>
            <person name="Martinez A.T."/>
            <person name="Covert S.F."/>
            <person name="Blanchette R.A."/>
            <person name="Cullen D."/>
        </authorList>
    </citation>
    <scope>NUCLEOTIDE SEQUENCE [LARGE SCALE GENOMIC DNA]</scope>
    <source>
        <strain evidence="18 19">11061_1 CR5-6</strain>
    </source>
</reference>
<dbReference type="Pfam" id="PF11145">
    <property type="entry name" value="DUF2921"/>
    <property type="match status" value="1"/>
</dbReference>
<dbReference type="Gene3D" id="3.30.40.10">
    <property type="entry name" value="Zinc/RING finger domain, C3HC4 (zinc finger)"/>
    <property type="match status" value="1"/>
</dbReference>
<evidence type="ECO:0000256" key="7">
    <source>
        <dbReference type="ARBA" id="ARBA00022723"/>
    </source>
</evidence>
<feature type="transmembrane region" description="Helical" evidence="16">
    <location>
        <begin position="605"/>
        <end position="622"/>
    </location>
</feature>
<feature type="transmembrane region" description="Helical" evidence="16">
    <location>
        <begin position="550"/>
        <end position="568"/>
    </location>
</feature>
<evidence type="ECO:0000256" key="6">
    <source>
        <dbReference type="ARBA" id="ARBA00022692"/>
    </source>
</evidence>
<keyword evidence="6 16" id="KW-0812">Transmembrane</keyword>
<organism evidence="18 19">
    <name type="scientific">Phlebiopsis gigantea (strain 11061_1 CR5-6)</name>
    <name type="common">White-rot fungus</name>
    <name type="synonym">Peniophora gigantea</name>
    <dbReference type="NCBI Taxonomy" id="745531"/>
    <lineage>
        <taxon>Eukaryota</taxon>
        <taxon>Fungi</taxon>
        <taxon>Dikarya</taxon>
        <taxon>Basidiomycota</taxon>
        <taxon>Agaricomycotina</taxon>
        <taxon>Agaricomycetes</taxon>
        <taxon>Polyporales</taxon>
        <taxon>Phanerochaetaceae</taxon>
        <taxon>Phlebiopsis</taxon>
    </lineage>
</organism>
<evidence type="ECO:0000256" key="1">
    <source>
        <dbReference type="ARBA" id="ARBA00000900"/>
    </source>
</evidence>
<feature type="region of interest" description="Disordered" evidence="15">
    <location>
        <begin position="1"/>
        <end position="23"/>
    </location>
</feature>
<dbReference type="GO" id="GO:0008270">
    <property type="term" value="F:zinc ion binding"/>
    <property type="evidence" value="ECO:0007669"/>
    <property type="project" value="UniProtKB-KW"/>
</dbReference>
<dbReference type="InterPro" id="IPR001841">
    <property type="entry name" value="Znf_RING"/>
</dbReference>
<keyword evidence="7" id="KW-0479">Metal-binding</keyword>
<dbReference type="GO" id="GO:0012505">
    <property type="term" value="C:endomembrane system"/>
    <property type="evidence" value="ECO:0007669"/>
    <property type="project" value="UniProtKB-SubCell"/>
</dbReference>
<evidence type="ECO:0000256" key="5">
    <source>
        <dbReference type="ARBA" id="ARBA00022679"/>
    </source>
</evidence>
<feature type="transmembrane region" description="Helical" evidence="16">
    <location>
        <begin position="385"/>
        <end position="403"/>
    </location>
</feature>
<dbReference type="PANTHER" id="PTHR22763:SF162">
    <property type="entry name" value="TRANSMEMBRANE E3 UBIQUITIN-PROTEIN LIGASE 1"/>
    <property type="match status" value="1"/>
</dbReference>
<keyword evidence="11" id="KW-0862">Zinc</keyword>
<dbReference type="PANTHER" id="PTHR22763">
    <property type="entry name" value="RING ZINC FINGER PROTEIN"/>
    <property type="match status" value="1"/>
</dbReference>
<evidence type="ECO:0000256" key="15">
    <source>
        <dbReference type="SAM" id="MobiDB-lite"/>
    </source>
</evidence>
<accession>A0A0C3NPN4</accession>
<feature type="transmembrane region" description="Helical" evidence="16">
    <location>
        <begin position="634"/>
        <end position="652"/>
    </location>
</feature>
<dbReference type="InterPro" id="IPR013083">
    <property type="entry name" value="Znf_RING/FYVE/PHD"/>
</dbReference>
<dbReference type="SUPFAM" id="SSF57850">
    <property type="entry name" value="RING/U-box"/>
    <property type="match status" value="1"/>
</dbReference>
<evidence type="ECO:0000313" key="19">
    <source>
        <dbReference type="Proteomes" id="UP000053257"/>
    </source>
</evidence>
<comment type="catalytic activity">
    <reaction evidence="1">
        <text>S-ubiquitinyl-[E2 ubiquitin-conjugating enzyme]-L-cysteine + [acceptor protein]-L-lysine = [E2 ubiquitin-conjugating enzyme]-L-cysteine + N(6)-ubiquitinyl-[acceptor protein]-L-lysine.</text>
        <dbReference type="EC" id="2.3.2.27"/>
    </reaction>
</comment>
<protein>
    <recommendedName>
        <fullName evidence="4">RING-type E3 ubiquitin transferase</fullName>
        <ecNumber evidence="4">2.3.2.27</ecNumber>
    </recommendedName>
</protein>
<keyword evidence="5" id="KW-0808">Transferase</keyword>
<dbReference type="EC" id="2.3.2.27" evidence="4"/>
<gene>
    <name evidence="18" type="ORF">PHLGIDRAFT_30180</name>
</gene>
<comment type="subcellular location">
    <subcellularLocation>
        <location evidence="2">Endomembrane system</location>
        <topology evidence="2">Multi-pass membrane protein</topology>
    </subcellularLocation>
</comment>
<evidence type="ECO:0000256" key="8">
    <source>
        <dbReference type="ARBA" id="ARBA00022729"/>
    </source>
</evidence>
<keyword evidence="12 16" id="KW-1133">Transmembrane helix</keyword>
<keyword evidence="19" id="KW-1185">Reference proteome</keyword>
<evidence type="ECO:0000256" key="13">
    <source>
        <dbReference type="ARBA" id="ARBA00023136"/>
    </source>
</evidence>
<dbReference type="Proteomes" id="UP000053257">
    <property type="component" value="Unassembled WGS sequence"/>
</dbReference>
<dbReference type="GO" id="GO:0061630">
    <property type="term" value="F:ubiquitin protein ligase activity"/>
    <property type="evidence" value="ECO:0007669"/>
    <property type="project" value="UniProtKB-EC"/>
</dbReference>
<proteinExistence type="predicted"/>